<dbReference type="EMBL" id="JAAALK010000289">
    <property type="protein sequence ID" value="KAG8048729.1"/>
    <property type="molecule type" value="Genomic_DNA"/>
</dbReference>
<name>A0A8J5RYM2_ZIZPA</name>
<accession>A0A8J5RYM2</accession>
<gene>
    <name evidence="2" type="ORF">GUJ93_ZPchr0009g424</name>
</gene>
<sequence>MKETSAEAWAEEAEPTQAVRADPTEQVESWAKLAGVARAVQPSAEARPRAAQLRATDMLAMPRRCGIGAETDHGHP</sequence>
<keyword evidence="3" id="KW-1185">Reference proteome</keyword>
<organism evidence="2 3">
    <name type="scientific">Zizania palustris</name>
    <name type="common">Northern wild rice</name>
    <dbReference type="NCBI Taxonomy" id="103762"/>
    <lineage>
        <taxon>Eukaryota</taxon>
        <taxon>Viridiplantae</taxon>
        <taxon>Streptophyta</taxon>
        <taxon>Embryophyta</taxon>
        <taxon>Tracheophyta</taxon>
        <taxon>Spermatophyta</taxon>
        <taxon>Magnoliopsida</taxon>
        <taxon>Liliopsida</taxon>
        <taxon>Poales</taxon>
        <taxon>Poaceae</taxon>
        <taxon>BOP clade</taxon>
        <taxon>Oryzoideae</taxon>
        <taxon>Oryzeae</taxon>
        <taxon>Zizaniinae</taxon>
        <taxon>Zizania</taxon>
    </lineage>
</organism>
<proteinExistence type="predicted"/>
<dbReference type="AlphaFoldDB" id="A0A8J5RYM2"/>
<comment type="caution">
    <text evidence="2">The sequence shown here is derived from an EMBL/GenBank/DDBJ whole genome shotgun (WGS) entry which is preliminary data.</text>
</comment>
<dbReference type="Proteomes" id="UP000729402">
    <property type="component" value="Unassembled WGS sequence"/>
</dbReference>
<protein>
    <submittedName>
        <fullName evidence="2">Uncharacterized protein</fullName>
    </submittedName>
</protein>
<evidence type="ECO:0000256" key="1">
    <source>
        <dbReference type="SAM" id="MobiDB-lite"/>
    </source>
</evidence>
<reference evidence="2" key="2">
    <citation type="submission" date="2021-02" db="EMBL/GenBank/DDBJ databases">
        <authorList>
            <person name="Kimball J.A."/>
            <person name="Haas M.W."/>
            <person name="Macchietto M."/>
            <person name="Kono T."/>
            <person name="Duquette J."/>
            <person name="Shao M."/>
        </authorList>
    </citation>
    <scope>NUCLEOTIDE SEQUENCE</scope>
    <source>
        <tissue evidence="2">Fresh leaf tissue</tissue>
    </source>
</reference>
<evidence type="ECO:0000313" key="2">
    <source>
        <dbReference type="EMBL" id="KAG8048729.1"/>
    </source>
</evidence>
<feature type="region of interest" description="Disordered" evidence="1">
    <location>
        <begin position="1"/>
        <end position="23"/>
    </location>
</feature>
<reference evidence="2" key="1">
    <citation type="journal article" date="2021" name="bioRxiv">
        <title>Whole Genome Assembly and Annotation of Northern Wild Rice, Zizania palustris L., Supports a Whole Genome Duplication in the Zizania Genus.</title>
        <authorList>
            <person name="Haas M."/>
            <person name="Kono T."/>
            <person name="Macchietto M."/>
            <person name="Millas R."/>
            <person name="McGilp L."/>
            <person name="Shao M."/>
            <person name="Duquette J."/>
            <person name="Hirsch C.N."/>
            <person name="Kimball J."/>
        </authorList>
    </citation>
    <scope>NUCLEOTIDE SEQUENCE</scope>
    <source>
        <tissue evidence="2">Fresh leaf tissue</tissue>
    </source>
</reference>
<evidence type="ECO:0000313" key="3">
    <source>
        <dbReference type="Proteomes" id="UP000729402"/>
    </source>
</evidence>